<keyword evidence="1" id="KW-0812">Transmembrane</keyword>
<dbReference type="InterPro" id="IPR023393">
    <property type="entry name" value="START-like_dom_sf"/>
</dbReference>
<comment type="caution">
    <text evidence="2">The sequence shown here is derived from an EMBL/GenBank/DDBJ whole genome shotgun (WGS) entry which is preliminary data.</text>
</comment>
<keyword evidence="3" id="KW-1185">Reference proteome</keyword>
<feature type="transmembrane region" description="Helical" evidence="1">
    <location>
        <begin position="6"/>
        <end position="24"/>
    </location>
</feature>
<evidence type="ECO:0000313" key="3">
    <source>
        <dbReference type="Proteomes" id="UP000238426"/>
    </source>
</evidence>
<reference evidence="2 3" key="1">
    <citation type="submission" date="2018-03" db="EMBL/GenBank/DDBJ databases">
        <title>Mesoflavibacter sp. HG37 and Mesoflavibacter sp. HG96 sp.nov., two marine bacteria isolated from seawater of Western Pacific Ocean.</title>
        <authorList>
            <person name="Cheng H."/>
            <person name="Wu Y.-H."/>
            <person name="Guo L.-L."/>
            <person name="Xu X.-W."/>
        </authorList>
    </citation>
    <scope>NUCLEOTIDE SEQUENCE [LARGE SCALE GENOMIC DNA]</scope>
    <source>
        <strain evidence="2 3">KCTC 32269</strain>
    </source>
</reference>
<organism evidence="2 3">
    <name type="scientific">Aurantibacter aestuarii</name>
    <dbReference type="NCBI Taxonomy" id="1266046"/>
    <lineage>
        <taxon>Bacteria</taxon>
        <taxon>Pseudomonadati</taxon>
        <taxon>Bacteroidota</taxon>
        <taxon>Flavobacteriia</taxon>
        <taxon>Flavobacteriales</taxon>
        <taxon>Flavobacteriaceae</taxon>
        <taxon>Aurantibacter</taxon>
    </lineage>
</organism>
<evidence type="ECO:0000313" key="2">
    <source>
        <dbReference type="EMBL" id="PSG90804.1"/>
    </source>
</evidence>
<dbReference type="EMBL" id="PXOQ01000007">
    <property type="protein sequence ID" value="PSG90804.1"/>
    <property type="molecule type" value="Genomic_DNA"/>
</dbReference>
<dbReference type="Gene3D" id="3.30.530.20">
    <property type="match status" value="1"/>
</dbReference>
<evidence type="ECO:0000256" key="1">
    <source>
        <dbReference type="SAM" id="Phobius"/>
    </source>
</evidence>
<dbReference type="OrthoDB" id="6193565at2"/>
<dbReference type="InterPro" id="IPR019587">
    <property type="entry name" value="Polyketide_cyclase/dehydratase"/>
</dbReference>
<proteinExistence type="predicted"/>
<gene>
    <name evidence="2" type="ORF">C7H52_05895</name>
</gene>
<keyword evidence="1" id="KW-1133">Transmembrane helix</keyword>
<protein>
    <submittedName>
        <fullName evidence="2">Uncharacterized protein</fullName>
    </submittedName>
</protein>
<keyword evidence="1" id="KW-0472">Membrane</keyword>
<dbReference type="SUPFAM" id="SSF55961">
    <property type="entry name" value="Bet v1-like"/>
    <property type="match status" value="1"/>
</dbReference>
<accession>A0A2T1NED3</accession>
<dbReference type="Proteomes" id="UP000238426">
    <property type="component" value="Unassembled WGS sequence"/>
</dbReference>
<name>A0A2T1NED3_9FLAO</name>
<dbReference type="RefSeq" id="WP_106462945.1">
    <property type="nucleotide sequence ID" value="NZ_PXOQ01000007.1"/>
</dbReference>
<dbReference type="AlphaFoldDB" id="A0A2T1NED3"/>
<dbReference type="Pfam" id="PF10604">
    <property type="entry name" value="Polyketide_cyc2"/>
    <property type="match status" value="1"/>
</dbReference>
<sequence length="188" mass="21244">MKYLKYGLGIIFILVIIFLLIGFIKPNVTYDCEIMVDKPIEESWKVTQDETKMSEWLEGFQKVEHVSGTPETVGAVTNVYFVTDGQEMVIKETITSIKQNESIEMLFESDFMNMNYKLKMTPINGKTKISSNTNAKGNGMLSKSIMALIGSSLKTQEETNLINLKKTIEANTKNYFPVEGTVVKTNED</sequence>